<comment type="cofactor">
    <cofactor evidence="6">
        <name>FMN</name>
        <dbReference type="ChEBI" id="CHEBI:58210"/>
    </cofactor>
    <text evidence="6">Binds 1 FMN per subunit.</text>
</comment>
<dbReference type="EC" id="1.7.1.17" evidence="6"/>
<evidence type="ECO:0000256" key="5">
    <source>
        <dbReference type="ARBA" id="ARBA00048542"/>
    </source>
</evidence>
<dbReference type="RefSeq" id="WP_166654242.1">
    <property type="nucleotide sequence ID" value="NZ_SNZH01000014.1"/>
</dbReference>
<dbReference type="SUPFAM" id="SSF52218">
    <property type="entry name" value="Flavoproteins"/>
    <property type="match status" value="1"/>
</dbReference>
<keyword evidence="4 6" id="KW-0520">NAD</keyword>
<keyword evidence="3 6" id="KW-0560">Oxidoreductase</keyword>
<dbReference type="Gene3D" id="3.40.50.360">
    <property type="match status" value="1"/>
</dbReference>
<dbReference type="GO" id="GO:0010181">
    <property type="term" value="F:FMN binding"/>
    <property type="evidence" value="ECO:0007669"/>
    <property type="project" value="UniProtKB-UniRule"/>
</dbReference>
<comment type="function">
    <text evidence="6">Also exhibits azoreductase activity. Catalyzes the reductive cleavage of the azo bond in aromatic azo compounds to the corresponding amines.</text>
</comment>
<dbReference type="Pfam" id="PF02525">
    <property type="entry name" value="Flavodoxin_2"/>
    <property type="match status" value="1"/>
</dbReference>
<dbReference type="EMBL" id="SNZH01000014">
    <property type="protein sequence ID" value="TDR40112.1"/>
    <property type="molecule type" value="Genomic_DNA"/>
</dbReference>
<protein>
    <recommendedName>
        <fullName evidence="6">FMN dependent NADH:quinone oxidoreductase</fullName>
        <ecNumber evidence="6">1.6.5.-</ecNumber>
    </recommendedName>
    <alternativeName>
        <fullName evidence="6">Azo-dye reductase</fullName>
    </alternativeName>
    <alternativeName>
        <fullName evidence="6">FMN-dependent NADH-azo compound oxidoreductase</fullName>
    </alternativeName>
    <alternativeName>
        <fullName evidence="6">FMN-dependent NADH-azoreductase</fullName>
        <ecNumber evidence="6">1.7.1.17</ecNumber>
    </alternativeName>
</protein>
<comment type="caution">
    <text evidence="8">The sequence shown here is derived from an EMBL/GenBank/DDBJ whole genome shotgun (WGS) entry which is preliminary data.</text>
</comment>
<dbReference type="AlphaFoldDB" id="A0A4R6YQU8"/>
<evidence type="ECO:0000256" key="2">
    <source>
        <dbReference type="ARBA" id="ARBA00022643"/>
    </source>
</evidence>
<reference evidence="8 9" key="1">
    <citation type="submission" date="2019-03" db="EMBL/GenBank/DDBJ databases">
        <title>Genomic Encyclopedia of Type Strains, Phase IV (KMG-IV): sequencing the most valuable type-strain genomes for metagenomic binning, comparative biology and taxonomic classification.</title>
        <authorList>
            <person name="Goeker M."/>
        </authorList>
    </citation>
    <scope>NUCLEOTIDE SEQUENCE [LARGE SCALE GENOMIC DNA]</scope>
    <source>
        <strain evidence="8 9">DSM 21667</strain>
    </source>
</reference>
<name>A0A4R6YQU8_9GAMM</name>
<evidence type="ECO:0000256" key="6">
    <source>
        <dbReference type="HAMAP-Rule" id="MF_01216"/>
    </source>
</evidence>
<dbReference type="Proteomes" id="UP000295293">
    <property type="component" value="Unassembled WGS sequence"/>
</dbReference>
<evidence type="ECO:0000313" key="8">
    <source>
        <dbReference type="EMBL" id="TDR40112.1"/>
    </source>
</evidence>
<dbReference type="PANTHER" id="PTHR43741">
    <property type="entry name" value="FMN-DEPENDENT NADH-AZOREDUCTASE 1"/>
    <property type="match status" value="1"/>
</dbReference>
<comment type="function">
    <text evidence="6">Quinone reductase that provides resistance to thiol-specific stress caused by electrophilic quinones.</text>
</comment>
<gene>
    <name evidence="6" type="primary">azoR</name>
    <name evidence="8" type="ORF">DFR29_114164</name>
</gene>
<dbReference type="EC" id="1.6.5.-" evidence="6"/>
<dbReference type="GO" id="GO:0009055">
    <property type="term" value="F:electron transfer activity"/>
    <property type="evidence" value="ECO:0007669"/>
    <property type="project" value="UniProtKB-UniRule"/>
</dbReference>
<evidence type="ECO:0000256" key="3">
    <source>
        <dbReference type="ARBA" id="ARBA00023002"/>
    </source>
</evidence>
<dbReference type="InterPro" id="IPR023048">
    <property type="entry name" value="NADH:quinone_OxRdtase_FMN_depd"/>
</dbReference>
<dbReference type="GO" id="GO:0016652">
    <property type="term" value="F:oxidoreductase activity, acting on NAD(P)H as acceptor"/>
    <property type="evidence" value="ECO:0007669"/>
    <property type="project" value="UniProtKB-UniRule"/>
</dbReference>
<comment type="catalytic activity">
    <reaction evidence="5">
        <text>N,N-dimethyl-1,4-phenylenediamine + anthranilate + 2 NAD(+) = 2-(4-dimethylaminophenyl)diazenylbenzoate + 2 NADH + 2 H(+)</text>
        <dbReference type="Rhea" id="RHEA:55872"/>
        <dbReference type="ChEBI" id="CHEBI:15378"/>
        <dbReference type="ChEBI" id="CHEBI:15783"/>
        <dbReference type="ChEBI" id="CHEBI:16567"/>
        <dbReference type="ChEBI" id="CHEBI:57540"/>
        <dbReference type="ChEBI" id="CHEBI:57945"/>
        <dbReference type="ChEBI" id="CHEBI:71579"/>
        <dbReference type="EC" id="1.7.1.17"/>
    </reaction>
    <physiologicalReaction direction="right-to-left" evidence="5">
        <dbReference type="Rhea" id="RHEA:55874"/>
    </physiologicalReaction>
</comment>
<comment type="catalytic activity">
    <reaction evidence="6">
        <text>2 a quinone + NADH + H(+) = 2 a 1,4-benzosemiquinone + NAD(+)</text>
        <dbReference type="Rhea" id="RHEA:65952"/>
        <dbReference type="ChEBI" id="CHEBI:15378"/>
        <dbReference type="ChEBI" id="CHEBI:57540"/>
        <dbReference type="ChEBI" id="CHEBI:57945"/>
        <dbReference type="ChEBI" id="CHEBI:132124"/>
        <dbReference type="ChEBI" id="CHEBI:134225"/>
    </reaction>
</comment>
<feature type="binding site" evidence="6">
    <location>
        <begin position="16"/>
        <end position="18"/>
    </location>
    <ligand>
        <name>FMN</name>
        <dbReference type="ChEBI" id="CHEBI:58210"/>
    </ligand>
</feature>
<evidence type="ECO:0000259" key="7">
    <source>
        <dbReference type="Pfam" id="PF02525"/>
    </source>
</evidence>
<keyword evidence="2 6" id="KW-0288">FMN</keyword>
<organism evidence="8 9">
    <name type="scientific">Tahibacter aquaticus</name>
    <dbReference type="NCBI Taxonomy" id="520092"/>
    <lineage>
        <taxon>Bacteria</taxon>
        <taxon>Pseudomonadati</taxon>
        <taxon>Pseudomonadota</taxon>
        <taxon>Gammaproteobacteria</taxon>
        <taxon>Lysobacterales</taxon>
        <taxon>Rhodanobacteraceae</taxon>
        <taxon>Tahibacter</taxon>
    </lineage>
</organism>
<evidence type="ECO:0000313" key="9">
    <source>
        <dbReference type="Proteomes" id="UP000295293"/>
    </source>
</evidence>
<feature type="binding site" evidence="6">
    <location>
        <begin position="98"/>
        <end position="101"/>
    </location>
    <ligand>
        <name>FMN</name>
        <dbReference type="ChEBI" id="CHEBI:58210"/>
    </ligand>
</feature>
<comment type="caution">
    <text evidence="6">Lacks conserved residue(s) required for the propagation of feature annotation.</text>
</comment>
<dbReference type="HAMAP" id="MF_01216">
    <property type="entry name" value="Azoreductase_type1"/>
    <property type="match status" value="1"/>
</dbReference>
<dbReference type="GO" id="GO:0016655">
    <property type="term" value="F:oxidoreductase activity, acting on NAD(P)H, quinone or similar compound as acceptor"/>
    <property type="evidence" value="ECO:0007669"/>
    <property type="project" value="InterPro"/>
</dbReference>
<proteinExistence type="inferred from homology"/>
<feature type="domain" description="Flavodoxin-like fold" evidence="7">
    <location>
        <begin position="3"/>
        <end position="193"/>
    </location>
</feature>
<comment type="similarity">
    <text evidence="6">Belongs to the azoreductase type 1 family.</text>
</comment>
<sequence length="211" mass="23863">MTHILHIESSPSSDASTSTNIARQLLSAYAERCPSSTIDTTDVWRIDLPAFDETMIAAKFAVLRTQSATMEQQLRWAQAVSISHAFNRADRYVFSLPMWNFGIPYRLKHYIDVVTLPGQNWTWTKSEGYKPLLRNKRAVLIYSSANDYPLAPPLPGPSSDFQKPYMRKWLDFIGIEVVDEIVVAPTLTDPTHLAEIKHTGRLEAIRAANTL</sequence>
<accession>A0A4R6YQU8</accession>
<dbReference type="PANTHER" id="PTHR43741:SF4">
    <property type="entry name" value="FMN-DEPENDENT NADH:QUINONE OXIDOREDUCTASE"/>
    <property type="match status" value="1"/>
</dbReference>
<dbReference type="InterPro" id="IPR003680">
    <property type="entry name" value="Flavodoxin_fold"/>
</dbReference>
<feature type="binding site" evidence="6">
    <location>
        <position position="10"/>
    </location>
    <ligand>
        <name>FMN</name>
        <dbReference type="ChEBI" id="CHEBI:58210"/>
    </ligand>
</feature>
<evidence type="ECO:0000256" key="1">
    <source>
        <dbReference type="ARBA" id="ARBA00022630"/>
    </source>
</evidence>
<keyword evidence="1 6" id="KW-0285">Flavoprotein</keyword>
<dbReference type="InterPro" id="IPR050104">
    <property type="entry name" value="FMN-dep_NADH:Q_OxRdtase_AzoR1"/>
</dbReference>
<keyword evidence="9" id="KW-1185">Reference proteome</keyword>
<evidence type="ECO:0000256" key="4">
    <source>
        <dbReference type="ARBA" id="ARBA00023027"/>
    </source>
</evidence>
<comment type="subunit">
    <text evidence="6">Homodimer.</text>
</comment>
<dbReference type="InterPro" id="IPR029039">
    <property type="entry name" value="Flavoprotein-like_sf"/>
</dbReference>